<dbReference type="PANTHER" id="PTHR32552:SF89">
    <property type="entry name" value="CATECHOLATE SIDEROPHORE RECEPTOR FIU"/>
    <property type="match status" value="1"/>
</dbReference>
<evidence type="ECO:0000256" key="8">
    <source>
        <dbReference type="ARBA" id="ARBA00023065"/>
    </source>
</evidence>
<keyword evidence="5 12" id="KW-0812">Transmembrane</keyword>
<sequence>MTMLVATALIGALMTTQADPLLSIDLPPGPVAAGLDRLARQAGQAVVARPGDLAGRTAPALKGRMRLSSALARWCRPAGLSCRRIAGGIVVRAAGPIPRRDPPPVHRLAPAPPVDPVTGPDVIVTGRRGTTIQGELERSYSASHLDGVELARRPPQSLAELLSGLPGLWVDSSAGASANTIRVRGIPLDGYQAIAVQEDGLPVQHDTLAWTDIDQFVRPDLMIESADYVRGGPSAIFASNAPGGVLNLRTRAPGGRSGGAMRMTTTDYGLARWEGYATGPVAPGWRLIAGGAVVRDPTVRRIASTLGGGQMRVRLDHDLPGGGLLTLAIHALADDTLNVSSVPMRVAHGRIMPLPGFDPRRGSFFGPELTSLRFAALGERPLGRNNHNRMGMPSLALSQPIADGLLTVRAHVRTSRTERYALSSSGNAVPAAQALADAMPRLTAAYPDTAHVVLTHASDGSAFAALPGNSLVIALNPVAADTHLSEGIVDLSYARQLEAAGRHDLTLGVYAVGYRWDFRRAVARVLVEAREQGRRLDLSALDAAGRMLGRLTDQGLINGGSTYEAMIGHQHLVALYAADEWQVARDWRIDWGLRHERALLSAQVERPATRDGGDPTTLADDRIMVGSGQWDAYRQPIARTAATLALHWRASPETGLFARMTHAMRLPDPGVFRVGGGDPARALTIEQAELGLIWRRDRWGLDATVFASRFPDIALPDLSLDPVTGAVRVGERNAVARTLGLELTAHAAPLSGVSLRGTVTVQDPRLQSYRVTSLSGGLPVVTDLSGNMPRRVPRLMASLSASAALPGTDLTIDGDVSAMGRRYADDANSLAFPGFAIVGLGARWAASPALTVQLRATNLFDRIAIMQGDAVGGEVRAGNTDGIVTVRAQQGRVVSLSADWRF</sequence>
<dbReference type="Gene3D" id="2.170.130.10">
    <property type="entry name" value="TonB-dependent receptor, plug domain"/>
    <property type="match status" value="1"/>
</dbReference>
<dbReference type="AlphaFoldDB" id="A0A147J108"/>
<evidence type="ECO:0000256" key="2">
    <source>
        <dbReference type="ARBA" id="ARBA00022448"/>
    </source>
</evidence>
<proteinExistence type="inferred from homology"/>
<dbReference type="Pfam" id="PF00593">
    <property type="entry name" value="TonB_dep_Rec_b-barrel"/>
    <property type="match status" value="1"/>
</dbReference>
<dbReference type="InterPro" id="IPR039426">
    <property type="entry name" value="TonB-dep_rcpt-like"/>
</dbReference>
<dbReference type="InterPro" id="IPR000531">
    <property type="entry name" value="Beta-barrel_TonB"/>
</dbReference>
<feature type="domain" description="TonB-dependent receptor plug" evidence="17">
    <location>
        <begin position="140"/>
        <end position="245"/>
    </location>
</feature>
<comment type="similarity">
    <text evidence="12 14">Belongs to the TonB-dependent receptor family.</text>
</comment>
<keyword evidence="6" id="KW-0732">Signal</keyword>
<dbReference type="Pfam" id="PF07715">
    <property type="entry name" value="Plug"/>
    <property type="match status" value="1"/>
</dbReference>
<dbReference type="PANTHER" id="PTHR32552">
    <property type="entry name" value="FERRICHROME IRON RECEPTOR-RELATED"/>
    <property type="match status" value="1"/>
</dbReference>
<evidence type="ECO:0000313" key="18">
    <source>
        <dbReference type="EMBL" id="KTW01914.1"/>
    </source>
</evidence>
<feature type="region of interest" description="Disordered" evidence="15">
    <location>
        <begin position="101"/>
        <end position="122"/>
    </location>
</feature>
<dbReference type="PATRIC" id="fig|33051.4.peg.1621"/>
<dbReference type="SUPFAM" id="SSF56935">
    <property type="entry name" value="Porins"/>
    <property type="match status" value="1"/>
</dbReference>
<dbReference type="GO" id="GO:0009279">
    <property type="term" value="C:cell outer membrane"/>
    <property type="evidence" value="ECO:0007669"/>
    <property type="project" value="UniProtKB-SubCell"/>
</dbReference>
<dbReference type="RefSeq" id="WP_153006072.1">
    <property type="nucleotide sequence ID" value="NZ_LDTE01000023.1"/>
</dbReference>
<keyword evidence="7" id="KW-0408">Iron</keyword>
<comment type="subcellular location">
    <subcellularLocation>
        <location evidence="1 12">Cell outer membrane</location>
        <topology evidence="1 12">Multi-pass membrane protein</topology>
    </subcellularLocation>
</comment>
<keyword evidence="11 12" id="KW-0998">Cell outer membrane</keyword>
<organism evidence="18 19">
    <name type="scientific">Sphingomonas sanguinis</name>
    <dbReference type="NCBI Taxonomy" id="33051"/>
    <lineage>
        <taxon>Bacteria</taxon>
        <taxon>Pseudomonadati</taxon>
        <taxon>Pseudomonadota</taxon>
        <taxon>Alphaproteobacteria</taxon>
        <taxon>Sphingomonadales</taxon>
        <taxon>Sphingomonadaceae</taxon>
        <taxon>Sphingomonas</taxon>
    </lineage>
</organism>
<dbReference type="Gene3D" id="2.40.170.20">
    <property type="entry name" value="TonB-dependent receptor, beta-barrel domain"/>
    <property type="match status" value="1"/>
</dbReference>
<evidence type="ECO:0000256" key="9">
    <source>
        <dbReference type="ARBA" id="ARBA00023077"/>
    </source>
</evidence>
<accession>A0A147J108</accession>
<dbReference type="InterPro" id="IPR037066">
    <property type="entry name" value="Plug_dom_sf"/>
</dbReference>
<dbReference type="GO" id="GO:0015344">
    <property type="term" value="F:siderophore uptake transmembrane transporter activity"/>
    <property type="evidence" value="ECO:0007669"/>
    <property type="project" value="TreeGrafter"/>
</dbReference>
<keyword evidence="10 12" id="KW-0472">Membrane</keyword>
<dbReference type="Proteomes" id="UP000074072">
    <property type="component" value="Unassembled WGS sequence"/>
</dbReference>
<keyword evidence="2 12" id="KW-0813">Transport</keyword>
<feature type="short sequence motif" description="TonB C-terminal box" evidence="13">
    <location>
        <begin position="885"/>
        <end position="902"/>
    </location>
</feature>
<dbReference type="OrthoDB" id="7277632at2"/>
<feature type="domain" description="TonB-dependent receptor-like beta-barrel" evidence="16">
    <location>
        <begin position="562"/>
        <end position="859"/>
    </location>
</feature>
<evidence type="ECO:0000313" key="19">
    <source>
        <dbReference type="Proteomes" id="UP000074072"/>
    </source>
</evidence>
<dbReference type="InterPro" id="IPR036942">
    <property type="entry name" value="Beta-barrel_TonB_sf"/>
</dbReference>
<keyword evidence="8" id="KW-0406">Ion transport</keyword>
<dbReference type="EMBL" id="LDTE01000023">
    <property type="protein sequence ID" value="KTW01914.1"/>
    <property type="molecule type" value="Genomic_DNA"/>
</dbReference>
<evidence type="ECO:0000256" key="3">
    <source>
        <dbReference type="ARBA" id="ARBA00022452"/>
    </source>
</evidence>
<evidence type="ECO:0000256" key="15">
    <source>
        <dbReference type="SAM" id="MobiDB-lite"/>
    </source>
</evidence>
<evidence type="ECO:0000259" key="17">
    <source>
        <dbReference type="Pfam" id="PF07715"/>
    </source>
</evidence>
<reference evidence="18 19" key="1">
    <citation type="journal article" date="2016" name="Front. Microbiol.">
        <title>Genomic Resource of Rice Seed Associated Bacteria.</title>
        <authorList>
            <person name="Midha S."/>
            <person name="Bansal K."/>
            <person name="Sharma S."/>
            <person name="Kumar N."/>
            <person name="Patil P.P."/>
            <person name="Chaudhry V."/>
            <person name="Patil P.B."/>
        </authorList>
    </citation>
    <scope>NUCLEOTIDE SEQUENCE [LARGE SCALE GENOMIC DNA]</scope>
    <source>
        <strain evidence="18 19">SB4</strain>
    </source>
</reference>
<protein>
    <recommendedName>
        <fullName evidence="20">TonB-dependent receptor</fullName>
    </recommendedName>
</protein>
<evidence type="ECO:0000256" key="11">
    <source>
        <dbReference type="ARBA" id="ARBA00023237"/>
    </source>
</evidence>
<gene>
    <name evidence="18" type="ORF">SB4_04895</name>
</gene>
<comment type="caution">
    <text evidence="18">The sequence shown here is derived from an EMBL/GenBank/DDBJ whole genome shotgun (WGS) entry which is preliminary data.</text>
</comment>
<dbReference type="PROSITE" id="PS01156">
    <property type="entry name" value="TONB_DEPENDENT_REC_2"/>
    <property type="match status" value="1"/>
</dbReference>
<keyword evidence="4" id="KW-0410">Iron transport</keyword>
<evidence type="ECO:0000259" key="16">
    <source>
        <dbReference type="Pfam" id="PF00593"/>
    </source>
</evidence>
<keyword evidence="3 12" id="KW-1134">Transmembrane beta strand</keyword>
<keyword evidence="9 14" id="KW-0798">TonB box</keyword>
<dbReference type="InterPro" id="IPR012910">
    <property type="entry name" value="Plug_dom"/>
</dbReference>
<dbReference type="Gene3D" id="3.55.50.30">
    <property type="match status" value="1"/>
</dbReference>
<evidence type="ECO:0000256" key="5">
    <source>
        <dbReference type="ARBA" id="ARBA00022692"/>
    </source>
</evidence>
<evidence type="ECO:0000256" key="7">
    <source>
        <dbReference type="ARBA" id="ARBA00023004"/>
    </source>
</evidence>
<evidence type="ECO:0000256" key="1">
    <source>
        <dbReference type="ARBA" id="ARBA00004571"/>
    </source>
</evidence>
<evidence type="ECO:0000256" key="4">
    <source>
        <dbReference type="ARBA" id="ARBA00022496"/>
    </source>
</evidence>
<evidence type="ECO:0000256" key="12">
    <source>
        <dbReference type="PROSITE-ProRule" id="PRU01360"/>
    </source>
</evidence>
<evidence type="ECO:0000256" key="6">
    <source>
        <dbReference type="ARBA" id="ARBA00022729"/>
    </source>
</evidence>
<name>A0A147J108_9SPHN</name>
<dbReference type="InterPro" id="IPR010917">
    <property type="entry name" value="TonB_rcpt_CS"/>
</dbReference>
<evidence type="ECO:0000256" key="14">
    <source>
        <dbReference type="RuleBase" id="RU003357"/>
    </source>
</evidence>
<dbReference type="PROSITE" id="PS52016">
    <property type="entry name" value="TONB_DEPENDENT_REC_3"/>
    <property type="match status" value="1"/>
</dbReference>
<evidence type="ECO:0000256" key="10">
    <source>
        <dbReference type="ARBA" id="ARBA00023136"/>
    </source>
</evidence>
<evidence type="ECO:0000256" key="13">
    <source>
        <dbReference type="PROSITE-ProRule" id="PRU10144"/>
    </source>
</evidence>
<evidence type="ECO:0008006" key="20">
    <source>
        <dbReference type="Google" id="ProtNLM"/>
    </source>
</evidence>